<evidence type="ECO:0000256" key="1">
    <source>
        <dbReference type="SAM" id="MobiDB-lite"/>
    </source>
</evidence>
<organism evidence="2 3">
    <name type="scientific">Austropuccinia psidii MF-1</name>
    <dbReference type="NCBI Taxonomy" id="1389203"/>
    <lineage>
        <taxon>Eukaryota</taxon>
        <taxon>Fungi</taxon>
        <taxon>Dikarya</taxon>
        <taxon>Basidiomycota</taxon>
        <taxon>Pucciniomycotina</taxon>
        <taxon>Pucciniomycetes</taxon>
        <taxon>Pucciniales</taxon>
        <taxon>Sphaerophragmiaceae</taxon>
        <taxon>Austropuccinia</taxon>
    </lineage>
</organism>
<sequence>MLCADARSVERRATPELQVKEPCAAAWICQLVPIGVLAKNHETNDELETIASSVSAVAVKCAKTSKIEPSWRRPGLTAKKKPWADYGARWACSQALPCPRNHPLLLIKAWCAATNEDWRQQPSYQKNDKKKLAQNERNCGGCHNAPGKMWCQLPAIDFTSSKNQANIEHTSHSGLTPNPVTSTNIGSPVPSTESPHPLNLLQSTEGC</sequence>
<accession>A0A9Q3C3G1</accession>
<evidence type="ECO:0000313" key="2">
    <source>
        <dbReference type="EMBL" id="MBW0475843.1"/>
    </source>
</evidence>
<feature type="region of interest" description="Disordered" evidence="1">
    <location>
        <begin position="168"/>
        <end position="207"/>
    </location>
</feature>
<name>A0A9Q3C3G1_9BASI</name>
<proteinExistence type="predicted"/>
<gene>
    <name evidence="2" type="ORF">O181_015558</name>
</gene>
<evidence type="ECO:0000313" key="3">
    <source>
        <dbReference type="Proteomes" id="UP000765509"/>
    </source>
</evidence>
<comment type="caution">
    <text evidence="2">The sequence shown here is derived from an EMBL/GenBank/DDBJ whole genome shotgun (WGS) entry which is preliminary data.</text>
</comment>
<dbReference type="AlphaFoldDB" id="A0A9Q3C3G1"/>
<dbReference type="EMBL" id="AVOT02004259">
    <property type="protein sequence ID" value="MBW0475843.1"/>
    <property type="molecule type" value="Genomic_DNA"/>
</dbReference>
<dbReference type="Proteomes" id="UP000765509">
    <property type="component" value="Unassembled WGS sequence"/>
</dbReference>
<keyword evidence="3" id="KW-1185">Reference proteome</keyword>
<protein>
    <submittedName>
        <fullName evidence="2">Uncharacterized protein</fullName>
    </submittedName>
</protein>
<reference evidence="2" key="1">
    <citation type="submission" date="2021-03" db="EMBL/GenBank/DDBJ databases">
        <title>Draft genome sequence of rust myrtle Austropuccinia psidii MF-1, a brazilian biotype.</title>
        <authorList>
            <person name="Quecine M.C."/>
            <person name="Pachon D.M.R."/>
            <person name="Bonatelli M.L."/>
            <person name="Correr F.H."/>
            <person name="Franceschini L.M."/>
            <person name="Leite T.F."/>
            <person name="Margarido G.R.A."/>
            <person name="Almeida C.A."/>
            <person name="Ferrarezi J.A."/>
            <person name="Labate C.A."/>
        </authorList>
    </citation>
    <scope>NUCLEOTIDE SEQUENCE</scope>
    <source>
        <strain evidence="2">MF-1</strain>
    </source>
</reference>